<dbReference type="RefSeq" id="WP_006043850.1">
    <property type="nucleotide sequence ID" value="NZ_UGTP01000001.1"/>
</dbReference>
<accession>A0A379EYL8</accession>
<dbReference type="GeneID" id="78570018"/>
<gene>
    <name evidence="1" type="ORF">BC673_11228</name>
    <name evidence="2" type="ORF">NCTC13043_00278</name>
</gene>
<evidence type="ECO:0000313" key="3">
    <source>
        <dbReference type="Proteomes" id="UP000249852"/>
    </source>
</evidence>
<dbReference type="Proteomes" id="UP000254235">
    <property type="component" value="Unassembled WGS sequence"/>
</dbReference>
<reference evidence="2 4" key="2">
    <citation type="submission" date="2018-06" db="EMBL/GenBank/DDBJ databases">
        <authorList>
            <consortium name="Pathogen Informatics"/>
            <person name="Doyle S."/>
        </authorList>
    </citation>
    <scope>NUCLEOTIDE SEQUENCE [LARGE SCALE GENOMIC DNA]</scope>
    <source>
        <strain evidence="2 4">NCTC13043</strain>
    </source>
</reference>
<evidence type="ECO:0000313" key="1">
    <source>
        <dbReference type="EMBL" id="RAS45185.1"/>
    </source>
</evidence>
<dbReference type="EMBL" id="UGTP01000001">
    <property type="protein sequence ID" value="SUC11432.1"/>
    <property type="molecule type" value="Genomic_DNA"/>
</dbReference>
<evidence type="ECO:0000313" key="2">
    <source>
        <dbReference type="EMBL" id="SUC11432.1"/>
    </source>
</evidence>
<proteinExistence type="predicted"/>
<evidence type="ECO:0000313" key="4">
    <source>
        <dbReference type="Proteomes" id="UP000254235"/>
    </source>
</evidence>
<organism evidence="2 4">
    <name type="scientific">Prevotella pallens</name>
    <dbReference type="NCBI Taxonomy" id="60133"/>
    <lineage>
        <taxon>Bacteria</taxon>
        <taxon>Pseudomonadati</taxon>
        <taxon>Bacteroidota</taxon>
        <taxon>Bacteroidia</taxon>
        <taxon>Bacteroidales</taxon>
        <taxon>Prevotellaceae</taxon>
        <taxon>Prevotella</taxon>
    </lineage>
</organism>
<dbReference type="Proteomes" id="UP000249852">
    <property type="component" value="Unassembled WGS sequence"/>
</dbReference>
<name>A0A379EYL8_9BACT</name>
<reference evidence="1 3" key="1">
    <citation type="submission" date="2018-06" db="EMBL/GenBank/DDBJ databases">
        <title>Genomic Encyclopedia of Archaeal and Bacterial Type Strains, Phase II (KMG-II): from individual species to whole genera.</title>
        <authorList>
            <person name="Goeker M."/>
        </authorList>
    </citation>
    <scope>NUCLEOTIDE SEQUENCE [LARGE SCALE GENOMIC DNA]</scope>
    <source>
        <strain evidence="1 3">DSM 18710</strain>
    </source>
</reference>
<dbReference type="AlphaFoldDB" id="A0A379EYL8"/>
<keyword evidence="3" id="KW-1185">Reference proteome</keyword>
<dbReference type="EMBL" id="QLTQ01000012">
    <property type="protein sequence ID" value="RAS45185.1"/>
    <property type="molecule type" value="Genomic_DNA"/>
</dbReference>
<sequence>MTKVAIKNENIISFGGIYHIMDVFSKLGFEKLTESVLGKNVEVAAKHSVMEVFFVVFHTSPLVWVGDFMLRKDPRNTEASHINI</sequence>
<protein>
    <submittedName>
        <fullName evidence="2">Uncharacterized protein</fullName>
    </submittedName>
</protein>